<evidence type="ECO:0000256" key="1">
    <source>
        <dbReference type="PROSITE-ProRule" id="PRU00169"/>
    </source>
</evidence>
<keyword evidence="1" id="KW-0597">Phosphoprotein</keyword>
<dbReference type="PROSITE" id="PS50930">
    <property type="entry name" value="HTH_LYTTR"/>
    <property type="match status" value="1"/>
</dbReference>
<feature type="domain" description="HTH LytTR-type" evidence="4">
    <location>
        <begin position="143"/>
        <end position="247"/>
    </location>
</feature>
<dbReference type="Gene3D" id="3.40.50.2300">
    <property type="match status" value="1"/>
</dbReference>
<comment type="caution">
    <text evidence="5">The sequence shown here is derived from an EMBL/GenBank/DDBJ whole genome shotgun (WGS) entry which is preliminary data.</text>
</comment>
<accession>A0AAW9S224</accession>
<dbReference type="GO" id="GO:0000156">
    <property type="term" value="F:phosphorelay response regulator activity"/>
    <property type="evidence" value="ECO:0007669"/>
    <property type="project" value="InterPro"/>
</dbReference>
<evidence type="ECO:0000313" key="5">
    <source>
        <dbReference type="EMBL" id="MEN7546969.1"/>
    </source>
</evidence>
<dbReference type="InterPro" id="IPR011006">
    <property type="entry name" value="CheY-like_superfamily"/>
</dbReference>
<keyword evidence="2" id="KW-0175">Coiled coil</keyword>
<feature type="domain" description="Response regulatory" evidence="3">
    <location>
        <begin position="2"/>
        <end position="116"/>
    </location>
</feature>
<evidence type="ECO:0000256" key="2">
    <source>
        <dbReference type="SAM" id="Coils"/>
    </source>
</evidence>
<dbReference type="Gene3D" id="2.40.50.1020">
    <property type="entry name" value="LytTr DNA-binding domain"/>
    <property type="match status" value="1"/>
</dbReference>
<evidence type="ECO:0000259" key="3">
    <source>
        <dbReference type="PROSITE" id="PS50110"/>
    </source>
</evidence>
<dbReference type="PROSITE" id="PS50110">
    <property type="entry name" value="RESPONSE_REGULATORY"/>
    <property type="match status" value="1"/>
</dbReference>
<dbReference type="PANTHER" id="PTHR37299:SF1">
    <property type="entry name" value="STAGE 0 SPORULATION PROTEIN A HOMOLOG"/>
    <property type="match status" value="1"/>
</dbReference>
<dbReference type="PANTHER" id="PTHR37299">
    <property type="entry name" value="TRANSCRIPTIONAL REGULATOR-RELATED"/>
    <property type="match status" value="1"/>
</dbReference>
<feature type="coiled-coil region" evidence="2">
    <location>
        <begin position="105"/>
        <end position="141"/>
    </location>
</feature>
<dbReference type="SMART" id="SM00448">
    <property type="entry name" value="REC"/>
    <property type="match status" value="1"/>
</dbReference>
<dbReference type="InterPro" id="IPR046947">
    <property type="entry name" value="LytR-like"/>
</dbReference>
<dbReference type="Pfam" id="PF04397">
    <property type="entry name" value="LytTR"/>
    <property type="match status" value="1"/>
</dbReference>
<dbReference type="Proteomes" id="UP001403385">
    <property type="component" value="Unassembled WGS sequence"/>
</dbReference>
<organism evidence="5 6">
    <name type="scientific">Rapidithrix thailandica</name>
    <dbReference type="NCBI Taxonomy" id="413964"/>
    <lineage>
        <taxon>Bacteria</taxon>
        <taxon>Pseudomonadati</taxon>
        <taxon>Bacteroidota</taxon>
        <taxon>Cytophagia</taxon>
        <taxon>Cytophagales</taxon>
        <taxon>Flammeovirgaceae</taxon>
        <taxon>Rapidithrix</taxon>
    </lineage>
</organism>
<reference evidence="5 6" key="1">
    <citation type="submission" date="2024-04" db="EMBL/GenBank/DDBJ databases">
        <title>Novel genus in family Flammeovirgaceae.</title>
        <authorList>
            <person name="Nguyen T.H."/>
            <person name="Vuong T.Q."/>
            <person name="Le H."/>
            <person name="Kim S.-G."/>
        </authorList>
    </citation>
    <scope>NUCLEOTIDE SEQUENCE [LARGE SCALE GENOMIC DNA]</scope>
    <source>
        <strain evidence="5 6">JCM 23209</strain>
    </source>
</reference>
<dbReference type="SMART" id="SM00850">
    <property type="entry name" value="LytTR"/>
    <property type="match status" value="1"/>
</dbReference>
<dbReference type="GO" id="GO:0003677">
    <property type="term" value="F:DNA binding"/>
    <property type="evidence" value="ECO:0007669"/>
    <property type="project" value="UniProtKB-KW"/>
</dbReference>
<evidence type="ECO:0000313" key="6">
    <source>
        <dbReference type="Proteomes" id="UP001403385"/>
    </source>
</evidence>
<feature type="modified residue" description="4-aspartylphosphate" evidence="1">
    <location>
        <position position="54"/>
    </location>
</feature>
<dbReference type="RefSeq" id="WP_346819757.1">
    <property type="nucleotide sequence ID" value="NZ_JBDKWZ010000002.1"/>
</dbReference>
<keyword evidence="5" id="KW-0238">DNA-binding</keyword>
<name>A0AAW9S224_9BACT</name>
<evidence type="ECO:0000259" key="4">
    <source>
        <dbReference type="PROSITE" id="PS50930"/>
    </source>
</evidence>
<gene>
    <name evidence="5" type="ORF">AAG747_03570</name>
</gene>
<sequence length="250" mass="28967">MKSIIIDDEKKARSLLSTLIQENCQTIDTILEAADLREGVKIIKQEKPDIVFLDIEMPELIGLQILDFFDSPVAFQLIFTTAYNEYAIEAFKLSAIDYLLKPIDTDELIQAVQKAEERQRKQELDGRLVSLQKNIKQLSVNKIALEVPRGFLFVNHDDILLLEADGMYTKVYLKNGETKLISKPLKYFAEQLENKSLFFKCHRSFVVNLKFIKELTNTDNGFIVMENKKVVPISKSRKKEFIQVIQEVFW</sequence>
<dbReference type="AlphaFoldDB" id="A0AAW9S224"/>
<protein>
    <submittedName>
        <fullName evidence="5">LytTR family DNA-binding domain-containing protein</fullName>
    </submittedName>
</protein>
<dbReference type="SUPFAM" id="SSF52172">
    <property type="entry name" value="CheY-like"/>
    <property type="match status" value="1"/>
</dbReference>
<dbReference type="EMBL" id="JBDKWZ010000002">
    <property type="protein sequence ID" value="MEN7546969.1"/>
    <property type="molecule type" value="Genomic_DNA"/>
</dbReference>
<proteinExistence type="predicted"/>
<dbReference type="InterPro" id="IPR001789">
    <property type="entry name" value="Sig_transdc_resp-reg_receiver"/>
</dbReference>
<keyword evidence="6" id="KW-1185">Reference proteome</keyword>
<dbReference type="InterPro" id="IPR007492">
    <property type="entry name" value="LytTR_DNA-bd_dom"/>
</dbReference>
<dbReference type="Pfam" id="PF00072">
    <property type="entry name" value="Response_reg"/>
    <property type="match status" value="1"/>
</dbReference>